<dbReference type="Pfam" id="PF00646">
    <property type="entry name" value="F-box"/>
    <property type="match status" value="1"/>
</dbReference>
<dbReference type="OrthoDB" id="3360032at2759"/>
<dbReference type="VEuPathDB" id="FungiDB:BTJ68_05248"/>
<dbReference type="GO" id="GO:0005789">
    <property type="term" value="C:endoplasmic reticulum membrane"/>
    <property type="evidence" value="ECO:0007669"/>
    <property type="project" value="TreeGrafter"/>
</dbReference>
<dbReference type="EMBL" id="QWIJ01000378">
    <property type="protein sequence ID" value="RMX83081.1"/>
    <property type="molecule type" value="Genomic_DNA"/>
</dbReference>
<dbReference type="GO" id="GO:0031501">
    <property type="term" value="C:mannosyltransferase complex"/>
    <property type="evidence" value="ECO:0007669"/>
    <property type="project" value="TreeGrafter"/>
</dbReference>
<sequence length="361" mass="40044">MWLWLALLLFAITAHANTEKVIFLAPPAVSFPNAGPTLEDLHLTSLHLDNPSLRTKLHVTFPNTEQRNGLDSWLLLDHLTEGQRYEVRVCWAATQPTAFIIDTFGVQQVFDTPELIQSLAAFSENSQLGPDAADVGREHSGHRASVLLLRVQAAADFYSINKTLMLHPTPVDVDIILDPYRVNIFPQSLTLTAGYIVLLAGGACTTHFKILESMDFTQHGGGIPPDDPGTNQQQRATPQHPFYSLPSELILDIIDLLPPESFINFAFANYPLLHSYGLAPALSRPRVVYITTQTQIPALFPLLNLPPEIMLHVMRNLKPIDIMRFTVANYQDLARQGIAPSLGEETVQQLRNAVRARLAPG</sequence>
<dbReference type="PANTHER" id="PTHR28022:SF1">
    <property type="entry name" value="GPI MANNOSYLTRANSFERASE 2 SUBUNIT PGA1"/>
    <property type="match status" value="1"/>
</dbReference>
<accession>A0A3M6WXC0</accession>
<feature type="signal peptide" evidence="2">
    <location>
        <begin position="1"/>
        <end position="16"/>
    </location>
</feature>
<dbReference type="GO" id="GO:0000030">
    <property type="term" value="F:mannosyltransferase activity"/>
    <property type="evidence" value="ECO:0007669"/>
    <property type="project" value="TreeGrafter"/>
</dbReference>
<dbReference type="VEuPathDB" id="FungiDB:BTJ68_01755"/>
<organism evidence="4 6">
    <name type="scientific">Hortaea werneckii</name>
    <name type="common">Black yeast</name>
    <name type="synonym">Cladosporium werneckii</name>
    <dbReference type="NCBI Taxonomy" id="91943"/>
    <lineage>
        <taxon>Eukaryota</taxon>
        <taxon>Fungi</taxon>
        <taxon>Dikarya</taxon>
        <taxon>Ascomycota</taxon>
        <taxon>Pezizomycotina</taxon>
        <taxon>Dothideomycetes</taxon>
        <taxon>Dothideomycetidae</taxon>
        <taxon>Mycosphaerellales</taxon>
        <taxon>Teratosphaeriaceae</taxon>
        <taxon>Hortaea</taxon>
    </lineage>
</organism>
<reference evidence="6 7" key="1">
    <citation type="journal article" date="2018" name="BMC Genomics">
        <title>Genomic evidence for intraspecific hybridization in a clonal and extremely halotolerant yeast.</title>
        <authorList>
            <person name="Gostincar C."/>
            <person name="Stajich J.E."/>
            <person name="Zupancic J."/>
            <person name="Zalar P."/>
            <person name="Gunde-Cimerman N."/>
        </authorList>
    </citation>
    <scope>NUCLEOTIDE SEQUENCE [LARGE SCALE GENOMIC DNA]</scope>
    <source>
        <strain evidence="5 7">EXF-6654</strain>
        <strain evidence="4 6">EXF-6656</strain>
    </source>
</reference>
<feature type="chain" id="PRO_5033799289" description="F-box domain-containing protein" evidence="2">
    <location>
        <begin position="17"/>
        <end position="361"/>
    </location>
</feature>
<evidence type="ECO:0000313" key="5">
    <source>
        <dbReference type="EMBL" id="RMY06590.1"/>
    </source>
</evidence>
<keyword evidence="2" id="KW-0732">Signal</keyword>
<dbReference type="EMBL" id="QWIK01000415">
    <property type="protein sequence ID" value="RMY06590.1"/>
    <property type="molecule type" value="Genomic_DNA"/>
</dbReference>
<dbReference type="InterPro" id="IPR019433">
    <property type="entry name" value="GPI_ManTrfase_II_coact_Pga1"/>
</dbReference>
<dbReference type="Proteomes" id="UP000281245">
    <property type="component" value="Unassembled WGS sequence"/>
</dbReference>
<dbReference type="GO" id="GO:0006506">
    <property type="term" value="P:GPI anchor biosynthetic process"/>
    <property type="evidence" value="ECO:0007669"/>
    <property type="project" value="TreeGrafter"/>
</dbReference>
<dbReference type="Proteomes" id="UP000282582">
    <property type="component" value="Unassembled WGS sequence"/>
</dbReference>
<comment type="caution">
    <text evidence="4">The sequence shown here is derived from an EMBL/GenBank/DDBJ whole genome shotgun (WGS) entry which is preliminary data.</text>
</comment>
<feature type="region of interest" description="Disordered" evidence="1">
    <location>
        <begin position="219"/>
        <end position="238"/>
    </location>
</feature>
<evidence type="ECO:0000259" key="3">
    <source>
        <dbReference type="PROSITE" id="PS50181"/>
    </source>
</evidence>
<proteinExistence type="predicted"/>
<evidence type="ECO:0000313" key="7">
    <source>
        <dbReference type="Proteomes" id="UP000282582"/>
    </source>
</evidence>
<dbReference type="Pfam" id="PF10333">
    <property type="entry name" value="Pga1"/>
    <property type="match status" value="1"/>
</dbReference>
<dbReference type="PANTHER" id="PTHR28022">
    <property type="entry name" value="GPI MANNOSYLTRANSFERASE 2 SUBUNIT PGA1"/>
    <property type="match status" value="1"/>
</dbReference>
<dbReference type="PROSITE" id="PS50181">
    <property type="entry name" value="FBOX"/>
    <property type="match status" value="1"/>
</dbReference>
<name>A0A3M6WXC0_HORWE</name>
<feature type="domain" description="F-box" evidence="3">
    <location>
        <begin position="299"/>
        <end position="350"/>
    </location>
</feature>
<evidence type="ECO:0000313" key="6">
    <source>
        <dbReference type="Proteomes" id="UP000281245"/>
    </source>
</evidence>
<dbReference type="AlphaFoldDB" id="A0A3M6WXC0"/>
<dbReference type="InterPro" id="IPR001810">
    <property type="entry name" value="F-box_dom"/>
</dbReference>
<protein>
    <recommendedName>
        <fullName evidence="3">F-box domain-containing protein</fullName>
    </recommendedName>
</protein>
<evidence type="ECO:0000256" key="2">
    <source>
        <dbReference type="SAM" id="SignalP"/>
    </source>
</evidence>
<evidence type="ECO:0000256" key="1">
    <source>
        <dbReference type="SAM" id="MobiDB-lite"/>
    </source>
</evidence>
<gene>
    <name evidence="5" type="ORF">D0868_05788</name>
    <name evidence="4" type="ORF">D0869_05575</name>
</gene>
<evidence type="ECO:0000313" key="4">
    <source>
        <dbReference type="EMBL" id="RMX83081.1"/>
    </source>
</evidence>